<feature type="region of interest" description="Disordered" evidence="2">
    <location>
        <begin position="118"/>
        <end position="277"/>
    </location>
</feature>
<gene>
    <name evidence="3" type="ORF">QTN89_15130</name>
</gene>
<evidence type="ECO:0000313" key="4">
    <source>
        <dbReference type="Proteomes" id="UP001239462"/>
    </source>
</evidence>
<dbReference type="Proteomes" id="UP001239462">
    <property type="component" value="Unassembled WGS sequence"/>
</dbReference>
<organism evidence="3 4">
    <name type="scientific">Roseiconus lacunae</name>
    <dbReference type="NCBI Taxonomy" id="2605694"/>
    <lineage>
        <taxon>Bacteria</taxon>
        <taxon>Pseudomonadati</taxon>
        <taxon>Planctomycetota</taxon>
        <taxon>Planctomycetia</taxon>
        <taxon>Pirellulales</taxon>
        <taxon>Pirellulaceae</taxon>
        <taxon>Roseiconus</taxon>
    </lineage>
</organism>
<reference evidence="3 4" key="1">
    <citation type="submission" date="2023-06" db="EMBL/GenBank/DDBJ databases">
        <title>Roseiconus lacunae JC819 isolated from Gulf of Mannar region, Tamil Nadu.</title>
        <authorList>
            <person name="Pk S."/>
            <person name="Ch S."/>
            <person name="Ch V.R."/>
        </authorList>
    </citation>
    <scope>NUCLEOTIDE SEQUENCE [LARGE SCALE GENOMIC DNA]</scope>
    <source>
        <strain evidence="3 4">JC819</strain>
    </source>
</reference>
<feature type="coiled-coil region" evidence="1">
    <location>
        <begin position="298"/>
        <end position="385"/>
    </location>
</feature>
<protein>
    <submittedName>
        <fullName evidence="3">Uncharacterized protein</fullName>
    </submittedName>
</protein>
<dbReference type="EMBL" id="JASZZN010000010">
    <property type="protein sequence ID" value="MDM4016777.1"/>
    <property type="molecule type" value="Genomic_DNA"/>
</dbReference>
<feature type="region of interest" description="Disordered" evidence="2">
    <location>
        <begin position="80"/>
        <end position="100"/>
    </location>
</feature>
<dbReference type="RefSeq" id="WP_289164406.1">
    <property type="nucleotide sequence ID" value="NZ_JASZZN010000010.1"/>
</dbReference>
<feature type="compositionally biased region" description="Basic and acidic residues" evidence="2">
    <location>
        <begin position="84"/>
        <end position="96"/>
    </location>
</feature>
<comment type="caution">
    <text evidence="3">The sequence shown here is derived from an EMBL/GenBank/DDBJ whole genome shotgun (WGS) entry which is preliminary data.</text>
</comment>
<keyword evidence="4" id="KW-1185">Reference proteome</keyword>
<evidence type="ECO:0000256" key="1">
    <source>
        <dbReference type="SAM" id="Coils"/>
    </source>
</evidence>
<proteinExistence type="predicted"/>
<name>A0ABT7PJV8_9BACT</name>
<keyword evidence="1" id="KW-0175">Coiled coil</keyword>
<accession>A0ABT7PJV8</accession>
<feature type="compositionally biased region" description="Polar residues" evidence="2">
    <location>
        <begin position="183"/>
        <end position="207"/>
    </location>
</feature>
<evidence type="ECO:0000256" key="2">
    <source>
        <dbReference type="SAM" id="MobiDB-lite"/>
    </source>
</evidence>
<evidence type="ECO:0000313" key="3">
    <source>
        <dbReference type="EMBL" id="MDM4016777.1"/>
    </source>
</evidence>
<sequence>MNTNAYDDRFTLTPSLQAMDGRRLGTRQLVAFLLMLIILLGMVSDASAQDREYAPRSRSSALAKLDRFQQSVKDRIRATFGGNESEKQPRLDRQGPHESVAQTVSGVDADATWSEATVPIDQSANSNLVPPPTYQQPRYQESPEAYSRYSKPEPGGLSRAISHRRSNQDQPSEQVASARANESVGSSVENTVSMEQLLRQSPTQPVQYEQEYETPGSYGGDRAVVGPYATGTGMPAANTPMGIQPPVRQPPAMDSFGVNPPLGPPSMRSQQVPSARGAILGGDPMTATQHALRLIEENGDLKAKLATSLAEVDRLREKLASTEYLLNTSNEAVTEAQDEMDQLTQDNRQLQRQLSDSEAKYNRYLRETDRMLESIREELDEVLVRELSSGNK</sequence>